<comment type="caution">
    <text evidence="4">The sequence shown here is derived from an EMBL/GenBank/DDBJ whole genome shotgun (WGS) entry which is preliminary data.</text>
</comment>
<organism evidence="4 5">
    <name type="scientific">Psychromicrobium silvestre</name>
    <dbReference type="NCBI Taxonomy" id="1645614"/>
    <lineage>
        <taxon>Bacteria</taxon>
        <taxon>Bacillati</taxon>
        <taxon>Actinomycetota</taxon>
        <taxon>Actinomycetes</taxon>
        <taxon>Micrococcales</taxon>
        <taxon>Micrococcaceae</taxon>
        <taxon>Psychromicrobium</taxon>
    </lineage>
</organism>
<gene>
    <name evidence="4" type="ORF">FHU41_002457</name>
</gene>
<name>A0A7Y9LV61_9MICC</name>
<dbReference type="SUPFAM" id="SSF52218">
    <property type="entry name" value="Flavoproteins"/>
    <property type="match status" value="1"/>
</dbReference>
<dbReference type="PANTHER" id="PTHR43278">
    <property type="entry name" value="NAD(P)H-DEPENDENT FMN-CONTAINING OXIDOREDUCTASE YWQN-RELATED"/>
    <property type="match status" value="1"/>
</dbReference>
<dbReference type="InterPro" id="IPR029039">
    <property type="entry name" value="Flavoprotein-like_sf"/>
</dbReference>
<keyword evidence="1" id="KW-0285">Flavoprotein</keyword>
<dbReference type="GO" id="GO:0016491">
    <property type="term" value="F:oxidoreductase activity"/>
    <property type="evidence" value="ECO:0007669"/>
    <property type="project" value="InterPro"/>
</dbReference>
<evidence type="ECO:0000256" key="1">
    <source>
        <dbReference type="ARBA" id="ARBA00022630"/>
    </source>
</evidence>
<dbReference type="Proteomes" id="UP000521748">
    <property type="component" value="Unassembled WGS sequence"/>
</dbReference>
<evidence type="ECO:0000313" key="5">
    <source>
        <dbReference type="Proteomes" id="UP000521748"/>
    </source>
</evidence>
<evidence type="ECO:0000313" key="4">
    <source>
        <dbReference type="EMBL" id="NYE96207.1"/>
    </source>
</evidence>
<dbReference type="RefSeq" id="WP_179389893.1">
    <property type="nucleotide sequence ID" value="NZ_JACBYQ010000002.1"/>
</dbReference>
<keyword evidence="5" id="KW-1185">Reference proteome</keyword>
<protein>
    <submittedName>
        <fullName evidence="4">Multimeric flavodoxin WrbA</fullName>
    </submittedName>
</protein>
<proteinExistence type="predicted"/>
<dbReference type="EMBL" id="JACBYQ010000002">
    <property type="protein sequence ID" value="NYE96207.1"/>
    <property type="molecule type" value="Genomic_DNA"/>
</dbReference>
<keyword evidence="2" id="KW-0288">FMN</keyword>
<evidence type="ECO:0000259" key="3">
    <source>
        <dbReference type="Pfam" id="PF03358"/>
    </source>
</evidence>
<sequence>MTNRHFVFIEGSSRSEGNTAALARRAQLHLPAGTSSEWISLAELPLPDFEDPRSPGSTPPIYPDGNEGLLLAATLRATDLVIASPLYWYTISAPVKRYLDYWSNWLKIPGLNFRRQMSQGALWGITVGHTDDESKTEGLATSLRFSAEYLGMQWGGLLYGSGGYPGEILQDQNALQGAEQFFARNLMPLG</sequence>
<dbReference type="InterPro" id="IPR005025">
    <property type="entry name" value="FMN_Rdtase-like_dom"/>
</dbReference>
<dbReference type="AlphaFoldDB" id="A0A7Y9LV61"/>
<dbReference type="Gene3D" id="3.40.50.360">
    <property type="match status" value="1"/>
</dbReference>
<dbReference type="PANTHER" id="PTHR43278:SF4">
    <property type="entry name" value="NAD(P)H-DEPENDENT FMN-CONTAINING OXIDOREDUCTASE YWQN-RELATED"/>
    <property type="match status" value="1"/>
</dbReference>
<feature type="domain" description="NADPH-dependent FMN reductase-like" evidence="3">
    <location>
        <begin position="7"/>
        <end position="104"/>
    </location>
</feature>
<evidence type="ECO:0000256" key="2">
    <source>
        <dbReference type="ARBA" id="ARBA00022643"/>
    </source>
</evidence>
<reference evidence="4 5" key="1">
    <citation type="submission" date="2020-07" db="EMBL/GenBank/DDBJ databases">
        <title>Sequencing the genomes of 1000 actinobacteria strains.</title>
        <authorList>
            <person name="Klenk H.-P."/>
        </authorList>
    </citation>
    <scope>NUCLEOTIDE SEQUENCE [LARGE SCALE GENOMIC DNA]</scope>
    <source>
        <strain evidence="4 5">DSM 102047</strain>
    </source>
</reference>
<accession>A0A7Y9LV61</accession>
<dbReference type="InterPro" id="IPR051796">
    <property type="entry name" value="ISF_SsuE-like"/>
</dbReference>
<dbReference type="Pfam" id="PF03358">
    <property type="entry name" value="FMN_red"/>
    <property type="match status" value="1"/>
</dbReference>